<feature type="chain" id="PRO_5035935582" evidence="1">
    <location>
        <begin position="22"/>
        <end position="136"/>
    </location>
</feature>
<dbReference type="AlphaFoldDB" id="A0A8T2US06"/>
<reference evidence="2" key="1">
    <citation type="submission" date="2021-08" db="EMBL/GenBank/DDBJ databases">
        <title>WGS assembly of Ceratopteris richardii.</title>
        <authorList>
            <person name="Marchant D.B."/>
            <person name="Chen G."/>
            <person name="Jenkins J."/>
            <person name="Shu S."/>
            <person name="Leebens-Mack J."/>
            <person name="Grimwood J."/>
            <person name="Schmutz J."/>
            <person name="Soltis P."/>
            <person name="Soltis D."/>
            <person name="Chen Z.-H."/>
        </authorList>
    </citation>
    <scope>NUCLEOTIDE SEQUENCE</scope>
    <source>
        <strain evidence="2">Whitten #5841</strain>
        <tissue evidence="2">Leaf</tissue>
    </source>
</reference>
<proteinExistence type="predicted"/>
<keyword evidence="1" id="KW-0732">Signal</keyword>
<name>A0A8T2US06_CERRI</name>
<dbReference type="Proteomes" id="UP000825935">
    <property type="component" value="Chromosome 5"/>
</dbReference>
<evidence type="ECO:0000313" key="2">
    <source>
        <dbReference type="EMBL" id="KAH7437538.1"/>
    </source>
</evidence>
<sequence>MWSPSFRVLLVGVLMAKLLLHHRQLCSVSSSSASFPPNCEQIEWLQMPCHLCEQVGGADVDEDMTLNYSFTDITGRHESPTNSGMDDAQVKRKPMTAASCDGKPNDIQACLYYNHRQPRSAVITSASPTDSNHCKI</sequence>
<accession>A0A8T2US06</accession>
<organism evidence="2 3">
    <name type="scientific">Ceratopteris richardii</name>
    <name type="common">Triangle waterfern</name>
    <dbReference type="NCBI Taxonomy" id="49495"/>
    <lineage>
        <taxon>Eukaryota</taxon>
        <taxon>Viridiplantae</taxon>
        <taxon>Streptophyta</taxon>
        <taxon>Embryophyta</taxon>
        <taxon>Tracheophyta</taxon>
        <taxon>Polypodiopsida</taxon>
        <taxon>Polypodiidae</taxon>
        <taxon>Polypodiales</taxon>
        <taxon>Pteridineae</taxon>
        <taxon>Pteridaceae</taxon>
        <taxon>Parkerioideae</taxon>
        <taxon>Ceratopteris</taxon>
    </lineage>
</organism>
<gene>
    <name evidence="2" type="ORF">KP509_05G077000</name>
</gene>
<comment type="caution">
    <text evidence="2">The sequence shown here is derived from an EMBL/GenBank/DDBJ whole genome shotgun (WGS) entry which is preliminary data.</text>
</comment>
<feature type="signal peptide" evidence="1">
    <location>
        <begin position="1"/>
        <end position="21"/>
    </location>
</feature>
<keyword evidence="3" id="KW-1185">Reference proteome</keyword>
<protein>
    <submittedName>
        <fullName evidence="2">Uncharacterized protein</fullName>
    </submittedName>
</protein>
<dbReference type="EMBL" id="CM035410">
    <property type="protein sequence ID" value="KAH7437538.1"/>
    <property type="molecule type" value="Genomic_DNA"/>
</dbReference>
<evidence type="ECO:0000256" key="1">
    <source>
        <dbReference type="SAM" id="SignalP"/>
    </source>
</evidence>
<evidence type="ECO:0000313" key="3">
    <source>
        <dbReference type="Proteomes" id="UP000825935"/>
    </source>
</evidence>